<dbReference type="Pfam" id="PF06821">
    <property type="entry name" value="Ser_hydrolase"/>
    <property type="match status" value="1"/>
</dbReference>
<keyword evidence="3" id="KW-1185">Reference proteome</keyword>
<feature type="compositionally biased region" description="Low complexity" evidence="1">
    <location>
        <begin position="183"/>
        <end position="200"/>
    </location>
</feature>
<dbReference type="OrthoDB" id="9804993at2"/>
<reference evidence="2 3" key="1">
    <citation type="submission" date="2019-03" db="EMBL/GenBank/DDBJ databases">
        <title>Draft Genome Sequence of Massilia arenosa sp. nov., a Novel Massilia Species Isolated from a Sandy-loam Maize Soil.</title>
        <authorList>
            <person name="Raths R."/>
            <person name="Peta V."/>
            <person name="Bucking H."/>
        </authorList>
    </citation>
    <scope>NUCLEOTIDE SEQUENCE [LARGE SCALE GENOMIC DNA]</scope>
    <source>
        <strain evidence="2 3">MC02</strain>
    </source>
</reference>
<sequence>MLEALQPYRILIAPGLHSSGPGHWQSHWERLLPQARRIVQDDWSAPDLPRWTGRVDEVRADDPRPTLILAHSFGCLAAVRSVAARPGGVAGLLLVAPADPDKFGVAGLLPRHPLPVPSILIASTDDPWMDIARASAWAQLWGAEFVDAGPLGHINSASNLGDWTFGQRYAVALTARLSRDRSPATTPTTATARSSRAGTA</sequence>
<evidence type="ECO:0000313" key="3">
    <source>
        <dbReference type="Proteomes" id="UP000298438"/>
    </source>
</evidence>
<name>A0A4Y9RV91_9BURK</name>
<comment type="caution">
    <text evidence="2">The sequence shown here is derived from an EMBL/GenBank/DDBJ whole genome shotgun (WGS) entry which is preliminary data.</text>
</comment>
<proteinExistence type="predicted"/>
<dbReference type="RefSeq" id="WP_135209036.1">
    <property type="nucleotide sequence ID" value="NZ_SPVF01000253.1"/>
</dbReference>
<dbReference type="InterPro" id="IPR029058">
    <property type="entry name" value="AB_hydrolase_fold"/>
</dbReference>
<gene>
    <name evidence="2" type="ORF">E4L96_20295</name>
</gene>
<dbReference type="Gene3D" id="3.40.50.1820">
    <property type="entry name" value="alpha/beta hydrolase"/>
    <property type="match status" value="1"/>
</dbReference>
<dbReference type="AlphaFoldDB" id="A0A4Y9RV91"/>
<feature type="region of interest" description="Disordered" evidence="1">
    <location>
        <begin position="180"/>
        <end position="200"/>
    </location>
</feature>
<dbReference type="SUPFAM" id="SSF53474">
    <property type="entry name" value="alpha/beta-Hydrolases"/>
    <property type="match status" value="1"/>
</dbReference>
<dbReference type="InterPro" id="IPR010662">
    <property type="entry name" value="RBBP9/YdeN"/>
</dbReference>
<accession>A0A4Y9RV91</accession>
<dbReference type="GO" id="GO:0016787">
    <property type="term" value="F:hydrolase activity"/>
    <property type="evidence" value="ECO:0007669"/>
    <property type="project" value="UniProtKB-KW"/>
</dbReference>
<evidence type="ECO:0000256" key="1">
    <source>
        <dbReference type="SAM" id="MobiDB-lite"/>
    </source>
</evidence>
<dbReference type="EMBL" id="SPVF01000253">
    <property type="protein sequence ID" value="TFW13217.1"/>
    <property type="molecule type" value="Genomic_DNA"/>
</dbReference>
<dbReference type="Proteomes" id="UP000298438">
    <property type="component" value="Unassembled WGS sequence"/>
</dbReference>
<evidence type="ECO:0000313" key="2">
    <source>
        <dbReference type="EMBL" id="TFW13217.1"/>
    </source>
</evidence>
<protein>
    <submittedName>
        <fullName evidence="2">Alpha/beta hydrolase</fullName>
    </submittedName>
</protein>
<organism evidence="2 3">
    <name type="scientific">Zemynaea arenosa</name>
    <dbReference type="NCBI Taxonomy" id="2561931"/>
    <lineage>
        <taxon>Bacteria</taxon>
        <taxon>Pseudomonadati</taxon>
        <taxon>Pseudomonadota</taxon>
        <taxon>Betaproteobacteria</taxon>
        <taxon>Burkholderiales</taxon>
        <taxon>Oxalobacteraceae</taxon>
        <taxon>Telluria group</taxon>
        <taxon>Zemynaea</taxon>
    </lineage>
</organism>
<keyword evidence="2" id="KW-0378">Hydrolase</keyword>